<evidence type="ECO:0000313" key="2">
    <source>
        <dbReference type="Proteomes" id="UP000600307"/>
    </source>
</evidence>
<accession>A0ABS0DUS0</accession>
<dbReference type="RefSeq" id="WP_119824876.1">
    <property type="nucleotide sequence ID" value="NZ_JADOBH010000004.1"/>
</dbReference>
<protein>
    <submittedName>
        <fullName evidence="1">DUF4056 domain-containing protein</fullName>
    </submittedName>
</protein>
<organism evidence="1 2">
    <name type="scientific">Rahnella victoriana</name>
    <dbReference type="NCBI Taxonomy" id="1510570"/>
    <lineage>
        <taxon>Bacteria</taxon>
        <taxon>Pseudomonadati</taxon>
        <taxon>Pseudomonadota</taxon>
        <taxon>Gammaproteobacteria</taxon>
        <taxon>Enterobacterales</taxon>
        <taxon>Yersiniaceae</taxon>
        <taxon>Rahnella</taxon>
    </lineage>
</organism>
<dbReference type="Proteomes" id="UP000600307">
    <property type="component" value="Unassembled WGS sequence"/>
</dbReference>
<gene>
    <name evidence="1" type="ORF">IV431_18840</name>
</gene>
<name>A0ABS0DUS0_9GAMM</name>
<comment type="caution">
    <text evidence="1">The sequence shown here is derived from an EMBL/GenBank/DDBJ whole genome shotgun (WGS) entry which is preliminary data.</text>
</comment>
<dbReference type="InterPro" id="IPR025130">
    <property type="entry name" value="DUF4056"/>
</dbReference>
<proteinExistence type="predicted"/>
<reference evidence="1 2" key="1">
    <citation type="submission" date="2020-11" db="EMBL/GenBank/DDBJ databases">
        <title>Taxonomic investigation of Rahnella spp.</title>
        <authorList>
            <person name="Lee S.D."/>
        </authorList>
    </citation>
    <scope>NUCLEOTIDE SEQUENCE [LARGE SCALE GENOMIC DNA]</scope>
    <source>
        <strain evidence="1 2">SAP-10</strain>
    </source>
</reference>
<keyword evidence="2" id="KW-1185">Reference proteome</keyword>
<sequence>MLCTWLLCAASVSHAETTPTDILPVESAARVGPVARHLTAPESLRPCCAFGYGLRVRAIGVPVPFYQIGNVLSADSLGTHHYNDSALGAVKSIVGLSAEKSGLIYTRRGGFIDIAHVRDTADNTFYLFTRIYPRLGSGWRLFYSEELGLRRIQLKAFTRPHTPAERYTLAAWLAGHLAFQLAQWHEIAQWYGFQSVKGFSEEISAFSPEDLYSNLLGARLAINVILHGHAGSPEKYNAAMGSALHDALIRLGAVSEAETKRQFHEVDGIWWNSKRRVPDKFLVLNRNYDLSDSRFPTPVPFEKIPPYRLTMPETVAGYRLSALGELQIYPGSEMRGLKTPAHFYTPSQFPALAEKAKYADQIQLQKLNK</sequence>
<dbReference type="EMBL" id="JADOBH010000004">
    <property type="protein sequence ID" value="MBF7957619.1"/>
    <property type="molecule type" value="Genomic_DNA"/>
</dbReference>
<dbReference type="Pfam" id="PF13265">
    <property type="entry name" value="DUF4056"/>
    <property type="match status" value="1"/>
</dbReference>
<evidence type="ECO:0000313" key="1">
    <source>
        <dbReference type="EMBL" id="MBF7957619.1"/>
    </source>
</evidence>